<gene>
    <name evidence="2" type="ORF">HYH03_001025</name>
</gene>
<accession>A0A835YE36</accession>
<reference evidence="2" key="1">
    <citation type="journal article" date="2020" name="bioRxiv">
        <title>Comparative genomics of Chlamydomonas.</title>
        <authorList>
            <person name="Craig R.J."/>
            <person name="Hasan A.R."/>
            <person name="Ness R.W."/>
            <person name="Keightley P.D."/>
        </authorList>
    </citation>
    <scope>NUCLEOTIDE SEQUENCE</scope>
    <source>
        <strain evidence="2">CCAP 11/70</strain>
    </source>
</reference>
<dbReference type="GO" id="GO:0005874">
    <property type="term" value="C:microtubule"/>
    <property type="evidence" value="ECO:0007669"/>
    <property type="project" value="TreeGrafter"/>
</dbReference>
<dbReference type="GO" id="GO:0015631">
    <property type="term" value="F:tubulin binding"/>
    <property type="evidence" value="ECO:0007669"/>
    <property type="project" value="InterPro"/>
</dbReference>
<sequence>MSKTHQSIFDKLTDSSLYTGAHKHRFDGNGNGRGLAGRDRIAKGHGLIAGAPGSNVNDLSQITRSNLNTSGAGYAYGSSGSPLLYSRTSGDGSRGYTPLSPNTPARPASVGRNTLRTSYSGMPTTPTYGVANSGSTFRTSDAGAGMATGTARRSGGGSIFDKLTDPTQYTGAHKHRFDATGQGRGATGRTMANSYVSASANVMRR</sequence>
<dbReference type="GO" id="GO:0046785">
    <property type="term" value="P:microtubule polymerization"/>
    <property type="evidence" value="ECO:0007669"/>
    <property type="project" value="InterPro"/>
</dbReference>
<feature type="region of interest" description="Disordered" evidence="1">
    <location>
        <begin position="85"/>
        <end position="112"/>
    </location>
</feature>
<evidence type="ECO:0000313" key="2">
    <source>
        <dbReference type="EMBL" id="KAG2501212.1"/>
    </source>
</evidence>
<protein>
    <submittedName>
        <fullName evidence="2">Uncharacterized protein</fullName>
    </submittedName>
</protein>
<keyword evidence="3" id="KW-1185">Reference proteome</keyword>
<feature type="compositionally biased region" description="Low complexity" evidence="1">
    <location>
        <begin position="142"/>
        <end position="153"/>
    </location>
</feature>
<evidence type="ECO:0000256" key="1">
    <source>
        <dbReference type="SAM" id="MobiDB-lite"/>
    </source>
</evidence>
<dbReference type="PANTHER" id="PTHR12932">
    <property type="entry name" value="P25 ALPHA-RELATED"/>
    <property type="match status" value="1"/>
</dbReference>
<dbReference type="GO" id="GO:0032273">
    <property type="term" value="P:positive regulation of protein polymerization"/>
    <property type="evidence" value="ECO:0007669"/>
    <property type="project" value="TreeGrafter"/>
</dbReference>
<dbReference type="Pfam" id="PF05517">
    <property type="entry name" value="p25-alpha"/>
    <property type="match status" value="2"/>
</dbReference>
<evidence type="ECO:0000313" key="3">
    <source>
        <dbReference type="Proteomes" id="UP000612055"/>
    </source>
</evidence>
<comment type="caution">
    <text evidence="2">The sequence shown here is derived from an EMBL/GenBank/DDBJ whole genome shotgun (WGS) entry which is preliminary data.</text>
</comment>
<dbReference type="InterPro" id="IPR008907">
    <property type="entry name" value="TPP/p25"/>
</dbReference>
<dbReference type="OrthoDB" id="548799at2759"/>
<dbReference type="GO" id="GO:0001578">
    <property type="term" value="P:microtubule bundle formation"/>
    <property type="evidence" value="ECO:0007669"/>
    <property type="project" value="TreeGrafter"/>
</dbReference>
<proteinExistence type="predicted"/>
<dbReference type="EMBL" id="JAEHOE010000002">
    <property type="protein sequence ID" value="KAG2501212.1"/>
    <property type="molecule type" value="Genomic_DNA"/>
</dbReference>
<dbReference type="PANTHER" id="PTHR12932:SF9">
    <property type="entry name" value="TUBULIN POLYMERIZATION-PROMOTING PROTEIN HOMOLOG"/>
    <property type="match status" value="1"/>
</dbReference>
<dbReference type="AlphaFoldDB" id="A0A835YE36"/>
<organism evidence="2 3">
    <name type="scientific">Edaphochlamys debaryana</name>
    <dbReference type="NCBI Taxonomy" id="47281"/>
    <lineage>
        <taxon>Eukaryota</taxon>
        <taxon>Viridiplantae</taxon>
        <taxon>Chlorophyta</taxon>
        <taxon>core chlorophytes</taxon>
        <taxon>Chlorophyceae</taxon>
        <taxon>CS clade</taxon>
        <taxon>Chlamydomonadales</taxon>
        <taxon>Chlamydomonadales incertae sedis</taxon>
        <taxon>Edaphochlamys</taxon>
    </lineage>
</organism>
<name>A0A835YE36_9CHLO</name>
<dbReference type="Proteomes" id="UP000612055">
    <property type="component" value="Unassembled WGS sequence"/>
</dbReference>
<feature type="region of interest" description="Disordered" evidence="1">
    <location>
        <begin position="141"/>
        <end position="160"/>
    </location>
</feature>